<reference evidence="2 3" key="1">
    <citation type="journal article" date="2019" name="Appl. Microbiol. Biotechnol.">
        <title>Uncovering carbohydrate metabolism through a genotype-phenotype association study of 56 lactic acid bacteria genomes.</title>
        <authorList>
            <person name="Buron-Moles G."/>
            <person name="Chailyan A."/>
            <person name="Dolejs I."/>
            <person name="Forster J."/>
            <person name="Miks M.H."/>
        </authorList>
    </citation>
    <scope>NUCLEOTIDE SEQUENCE [LARGE SCALE GENOMIC DNA]</scope>
    <source>
        <strain evidence="2 3">ATCC 29644</strain>
    </source>
</reference>
<dbReference type="OrthoDB" id="2311636at2"/>
<name>A0A4R5NBA8_9LACO</name>
<evidence type="ECO:0000313" key="2">
    <source>
        <dbReference type="EMBL" id="TDG69709.1"/>
    </source>
</evidence>
<keyword evidence="1" id="KW-1133">Transmembrane helix</keyword>
<keyword evidence="3" id="KW-1185">Reference proteome</keyword>
<proteinExistence type="predicted"/>
<gene>
    <name evidence="2" type="ORF">C5L30_001842</name>
</gene>
<dbReference type="RefSeq" id="WP_010018993.1">
    <property type="nucleotide sequence ID" value="NZ_PUFN01000029.1"/>
</dbReference>
<dbReference type="Proteomes" id="UP000295257">
    <property type="component" value="Unassembled WGS sequence"/>
</dbReference>
<evidence type="ECO:0000256" key="1">
    <source>
        <dbReference type="SAM" id="Phobius"/>
    </source>
</evidence>
<dbReference type="AlphaFoldDB" id="A0A4R5NBA8"/>
<dbReference type="EMBL" id="PUFN01000029">
    <property type="protein sequence ID" value="TDG69709.1"/>
    <property type="molecule type" value="Genomic_DNA"/>
</dbReference>
<feature type="transmembrane region" description="Helical" evidence="1">
    <location>
        <begin position="37"/>
        <end position="55"/>
    </location>
</feature>
<keyword evidence="1" id="KW-0472">Membrane</keyword>
<keyword evidence="1" id="KW-0812">Transmembrane</keyword>
<sequence length="189" mass="21075">MNLEFGRKVSYKPLLVIVAVSLIIGAFIYIFSDSIMIAGAFAVLCLVIGPFLYSINLNNNYGYWEVTDKGIYFYDYSTLDRKLSAIIVPAKTNQEFLEFSKIAKISLVSGEGIKVPDNIVGGVFFSVYAPERLLVNLATPFYLELKTTDGFEIILDLSMDATEDEKIEQALKQITSKSGQDVELLQQTV</sequence>
<protein>
    <submittedName>
        <fullName evidence="2">Uncharacterized protein</fullName>
    </submittedName>
</protein>
<evidence type="ECO:0000313" key="3">
    <source>
        <dbReference type="Proteomes" id="UP000295257"/>
    </source>
</evidence>
<accession>A0A4R5NBA8</accession>
<organism evidence="2 3">
    <name type="scientific">Companilactobacillus farciminis</name>
    <dbReference type="NCBI Taxonomy" id="1612"/>
    <lineage>
        <taxon>Bacteria</taxon>
        <taxon>Bacillati</taxon>
        <taxon>Bacillota</taxon>
        <taxon>Bacilli</taxon>
        <taxon>Lactobacillales</taxon>
        <taxon>Lactobacillaceae</taxon>
        <taxon>Companilactobacillus</taxon>
    </lineage>
</organism>
<comment type="caution">
    <text evidence="2">The sequence shown here is derived from an EMBL/GenBank/DDBJ whole genome shotgun (WGS) entry which is preliminary data.</text>
</comment>
<feature type="transmembrane region" description="Helical" evidence="1">
    <location>
        <begin position="12"/>
        <end position="31"/>
    </location>
</feature>